<reference evidence="8" key="2">
    <citation type="submission" date="2014-03" db="EMBL/GenBank/DDBJ databases">
        <title>Candidatus Competibacter-lineage genomes retrieved from metagenomes reveal functional metabolic diversity.</title>
        <authorList>
            <person name="McIlroy S.J."/>
            <person name="Albertsen M."/>
            <person name="Andresen E.K."/>
            <person name="Saunders A.M."/>
            <person name="Kristiansen R."/>
            <person name="Stokholm-Bjerregaard M."/>
            <person name="Nielsen K.L."/>
            <person name="Nielsen P.H."/>
        </authorList>
    </citation>
    <scope>NUCLEOTIDE SEQUENCE</scope>
    <source>
        <strain evidence="8">Run_A_D11</strain>
    </source>
</reference>
<keyword evidence="9" id="KW-1185">Reference proteome</keyword>
<reference evidence="8" key="1">
    <citation type="submission" date="2013-07" db="EMBL/GenBank/DDBJ databases">
        <authorList>
            <person name="McIlroy S."/>
        </authorList>
    </citation>
    <scope>NUCLEOTIDE SEQUENCE [LARGE SCALE GENOMIC DNA]</scope>
    <source>
        <strain evidence="8">Run_A_D11</strain>
    </source>
</reference>
<comment type="subcellular location">
    <subcellularLocation>
        <location evidence="1">Cell membrane</location>
        <topology evidence="1">Multi-pass membrane protein</topology>
    </subcellularLocation>
</comment>
<feature type="transmembrane region" description="Helical" evidence="6">
    <location>
        <begin position="111"/>
        <end position="129"/>
    </location>
</feature>
<feature type="transmembrane region" description="Helical" evidence="6">
    <location>
        <begin position="284"/>
        <end position="303"/>
    </location>
</feature>
<dbReference type="OrthoDB" id="5298131at2"/>
<evidence type="ECO:0000256" key="1">
    <source>
        <dbReference type="ARBA" id="ARBA00004651"/>
    </source>
</evidence>
<keyword evidence="4 6" id="KW-1133">Transmembrane helix</keyword>
<feature type="transmembrane region" description="Helical" evidence="6">
    <location>
        <begin position="195"/>
        <end position="216"/>
    </location>
</feature>
<feature type="transmembrane region" description="Helical" evidence="6">
    <location>
        <begin position="228"/>
        <end position="248"/>
    </location>
</feature>
<evidence type="ECO:0000259" key="7">
    <source>
        <dbReference type="Pfam" id="PF00892"/>
    </source>
</evidence>
<feature type="transmembrane region" description="Helical" evidence="6">
    <location>
        <begin position="136"/>
        <end position="152"/>
    </location>
</feature>
<sequence length="306" mass="32559">MTISPSAAHPTGSGVSPRTALVLLLFVIILWGANWPVMKVGLHFISPLRFVAARMVMGAVILFGVAAMLGELRWPSRRDWPIVLAVGAIQMAAFMALTTVALQFVPAGRSAILAYTTPLWVTPLAIHLLGERLNQIKLYGLLCGLGGVAVLFNPSGFDWSDPHVLLGNGLLLAAALAWALLIVQVRRHHWQGSPLSLGPWQFSVASALLVPLALVFEADRPWQGSVELGWVLLYNGPLATAFCFWAMLTINRALPAITTSLGSLGVPAFGLLASTLALGEPVTLTNVLGFLLIAGGVVGVILADRR</sequence>
<feature type="domain" description="EamA" evidence="7">
    <location>
        <begin position="20"/>
        <end position="152"/>
    </location>
</feature>
<feature type="transmembrane region" description="Helical" evidence="6">
    <location>
        <begin position="20"/>
        <end position="38"/>
    </location>
</feature>
<evidence type="ECO:0000256" key="5">
    <source>
        <dbReference type="ARBA" id="ARBA00023136"/>
    </source>
</evidence>
<dbReference type="EMBL" id="CBTJ020000055">
    <property type="protein sequence ID" value="CDI03357.1"/>
    <property type="molecule type" value="Genomic_DNA"/>
</dbReference>
<keyword evidence="5 6" id="KW-0472">Membrane</keyword>
<dbReference type="InterPro" id="IPR000620">
    <property type="entry name" value="EamA_dom"/>
</dbReference>
<dbReference type="PANTHER" id="PTHR32322">
    <property type="entry name" value="INNER MEMBRANE TRANSPORTER"/>
    <property type="match status" value="1"/>
</dbReference>
<dbReference type="STRING" id="1400863.BN873_470099"/>
<dbReference type="Proteomes" id="UP000035760">
    <property type="component" value="Unassembled WGS sequence"/>
</dbReference>
<evidence type="ECO:0000256" key="4">
    <source>
        <dbReference type="ARBA" id="ARBA00022989"/>
    </source>
</evidence>
<evidence type="ECO:0000313" key="8">
    <source>
        <dbReference type="EMBL" id="CDI03357.1"/>
    </source>
</evidence>
<feature type="domain" description="EamA" evidence="7">
    <location>
        <begin position="166"/>
        <end position="301"/>
    </location>
</feature>
<keyword evidence="2" id="KW-1003">Cell membrane</keyword>
<accession>W6M6P7</accession>
<organism evidence="8 9">
    <name type="scientific">Candidatus Competibacter denitrificans Run_A_D11</name>
    <dbReference type="NCBI Taxonomy" id="1400863"/>
    <lineage>
        <taxon>Bacteria</taxon>
        <taxon>Pseudomonadati</taxon>
        <taxon>Pseudomonadota</taxon>
        <taxon>Gammaproteobacteria</taxon>
        <taxon>Candidatus Competibacteraceae</taxon>
        <taxon>Candidatus Competibacter</taxon>
    </lineage>
</organism>
<feature type="transmembrane region" description="Helical" evidence="6">
    <location>
        <begin position="164"/>
        <end position="183"/>
    </location>
</feature>
<dbReference type="PANTHER" id="PTHR32322:SF18">
    <property type="entry name" value="S-ADENOSYLMETHIONINE_S-ADENOSYLHOMOCYSTEINE TRANSPORTER"/>
    <property type="match status" value="1"/>
</dbReference>
<comment type="caution">
    <text evidence="8">The sequence shown here is derived from an EMBL/GenBank/DDBJ whole genome shotgun (WGS) entry which is preliminary data.</text>
</comment>
<keyword evidence="3 6" id="KW-0812">Transmembrane</keyword>
<dbReference type="AlphaFoldDB" id="W6M6P7"/>
<dbReference type="RefSeq" id="WP_048674006.1">
    <property type="nucleotide sequence ID" value="NZ_CBTJ020000055.1"/>
</dbReference>
<feature type="transmembrane region" description="Helical" evidence="6">
    <location>
        <begin position="82"/>
        <end position="105"/>
    </location>
</feature>
<dbReference type="SUPFAM" id="SSF103481">
    <property type="entry name" value="Multidrug resistance efflux transporter EmrE"/>
    <property type="match status" value="2"/>
</dbReference>
<evidence type="ECO:0000313" key="9">
    <source>
        <dbReference type="Proteomes" id="UP000035760"/>
    </source>
</evidence>
<dbReference type="InterPro" id="IPR050638">
    <property type="entry name" value="AA-Vitamin_Transporters"/>
</dbReference>
<evidence type="ECO:0000256" key="2">
    <source>
        <dbReference type="ARBA" id="ARBA00022475"/>
    </source>
</evidence>
<evidence type="ECO:0000256" key="3">
    <source>
        <dbReference type="ARBA" id="ARBA00022692"/>
    </source>
</evidence>
<dbReference type="GO" id="GO:0005886">
    <property type="term" value="C:plasma membrane"/>
    <property type="evidence" value="ECO:0007669"/>
    <property type="project" value="UniProtKB-SubCell"/>
</dbReference>
<gene>
    <name evidence="8" type="ORF">BN873_470099</name>
</gene>
<name>W6M6P7_9GAMM</name>
<dbReference type="InterPro" id="IPR037185">
    <property type="entry name" value="EmrE-like"/>
</dbReference>
<evidence type="ECO:0000256" key="6">
    <source>
        <dbReference type="SAM" id="Phobius"/>
    </source>
</evidence>
<dbReference type="Pfam" id="PF00892">
    <property type="entry name" value="EamA"/>
    <property type="match status" value="2"/>
</dbReference>
<feature type="transmembrane region" description="Helical" evidence="6">
    <location>
        <begin position="50"/>
        <end position="70"/>
    </location>
</feature>
<proteinExistence type="predicted"/>
<protein>
    <submittedName>
        <fullName evidence="8">Integral membrane protein</fullName>
    </submittedName>
</protein>